<evidence type="ECO:0000313" key="2">
    <source>
        <dbReference type="EMBL" id="POM72342.1"/>
    </source>
</evidence>
<organism evidence="2 3">
    <name type="scientific">Phytophthora palmivora</name>
    <dbReference type="NCBI Taxonomy" id="4796"/>
    <lineage>
        <taxon>Eukaryota</taxon>
        <taxon>Sar</taxon>
        <taxon>Stramenopiles</taxon>
        <taxon>Oomycota</taxon>
        <taxon>Peronosporomycetes</taxon>
        <taxon>Peronosporales</taxon>
        <taxon>Peronosporaceae</taxon>
        <taxon>Phytophthora</taxon>
    </lineage>
</organism>
<accession>A0A2P4Y3E3</accession>
<feature type="non-terminal residue" evidence="2">
    <location>
        <position position="310"/>
    </location>
</feature>
<evidence type="ECO:0000313" key="3">
    <source>
        <dbReference type="Proteomes" id="UP000237271"/>
    </source>
</evidence>
<dbReference type="Proteomes" id="UP000237271">
    <property type="component" value="Unassembled WGS sequence"/>
</dbReference>
<protein>
    <submittedName>
        <fullName evidence="2">Uncharacterized protein</fullName>
    </submittedName>
</protein>
<dbReference type="AlphaFoldDB" id="A0A2P4Y3E3"/>
<comment type="caution">
    <text evidence="2">The sequence shown here is derived from an EMBL/GenBank/DDBJ whole genome shotgun (WGS) entry which is preliminary data.</text>
</comment>
<gene>
    <name evidence="2" type="ORF">PHPALM_10954</name>
</gene>
<sequence>MAPRRVSANALAFVGPPHVPDLTEFSYVRLVRVDDDTATVVVVGPDVDGNGQEVQLPLSTFELRKVDAEEATLWPGSYLAHPVAFGLPHGPCVGQWAYGVVVRYEVNTDGTWLSDLSDELIKADPITYVLQIGATVSDMVLNPKELLQQQDTTIQACQKRKGDVLTSVRPTLTVPFVPDDLVTLMRPHELSMVTVRRQHILDCVTGSRKRNTLNLYQDPQATTLHDGGPTVAPAPSGTGHLDELLSIASPSDAEDDIQDVRNLGRTLGKRSRSVLHDSVGRQLSIHDDIEADSDDDEGRGAFRPSRTQRR</sequence>
<name>A0A2P4Y3E3_9STRA</name>
<evidence type="ECO:0000256" key="1">
    <source>
        <dbReference type="SAM" id="MobiDB-lite"/>
    </source>
</evidence>
<keyword evidence="3" id="KW-1185">Reference proteome</keyword>
<proteinExistence type="predicted"/>
<dbReference type="EMBL" id="NCKW01005911">
    <property type="protein sequence ID" value="POM72342.1"/>
    <property type="molecule type" value="Genomic_DNA"/>
</dbReference>
<feature type="compositionally biased region" description="Basic and acidic residues" evidence="1">
    <location>
        <begin position="274"/>
        <end position="288"/>
    </location>
</feature>
<reference evidence="2 3" key="1">
    <citation type="journal article" date="2017" name="Genome Biol. Evol.">
        <title>Phytophthora megakarya and P. palmivora, closely related causal agents of cacao black pod rot, underwent increases in genome sizes and gene numbers by different mechanisms.</title>
        <authorList>
            <person name="Ali S.S."/>
            <person name="Shao J."/>
            <person name="Lary D.J."/>
            <person name="Kronmiller B."/>
            <person name="Shen D."/>
            <person name="Strem M.D."/>
            <person name="Amoako-Attah I."/>
            <person name="Akrofi A.Y."/>
            <person name="Begoude B.A."/>
            <person name="Ten Hoopen G.M."/>
            <person name="Coulibaly K."/>
            <person name="Kebe B.I."/>
            <person name="Melnick R.L."/>
            <person name="Guiltinan M.J."/>
            <person name="Tyler B.M."/>
            <person name="Meinhardt L.W."/>
            <person name="Bailey B.A."/>
        </authorList>
    </citation>
    <scope>NUCLEOTIDE SEQUENCE [LARGE SCALE GENOMIC DNA]</scope>
    <source>
        <strain evidence="3">sbr112.9</strain>
    </source>
</reference>
<dbReference type="OrthoDB" id="109765at2759"/>
<feature type="region of interest" description="Disordered" evidence="1">
    <location>
        <begin position="269"/>
        <end position="310"/>
    </location>
</feature>
<feature type="region of interest" description="Disordered" evidence="1">
    <location>
        <begin position="219"/>
        <end position="240"/>
    </location>
</feature>